<dbReference type="HOGENOM" id="CLU_045867_0_0_1"/>
<protein>
    <recommendedName>
        <fullName evidence="5">Sequence orphan</fullName>
    </recommendedName>
</protein>
<comment type="caution">
    <text evidence="3">The sequence shown here is derived from an EMBL/GenBank/DDBJ whole genome shotgun (WGS) entry which is preliminary data.</text>
</comment>
<gene>
    <name evidence="3" type="ORF">RirG_268870</name>
</gene>
<keyword evidence="4" id="KW-1185">Reference proteome</keyword>
<evidence type="ECO:0000313" key="4">
    <source>
        <dbReference type="Proteomes" id="UP000022910"/>
    </source>
</evidence>
<dbReference type="AlphaFoldDB" id="A0A015L795"/>
<dbReference type="OrthoDB" id="73465at2759"/>
<sequence>MHINNKSIFLFPFLLLIFNHIPSISSQCIEPPLFGKTHNKACPSVSESQKKPLNKITNSLVNDDDNSNSMIKIMFTCDEKSTPETCKKADIAFKNAATIVENTFDLKVPIAVNASFVKLCGTFIKCAVGQPEPLGAAAPSRLLPIKDNTDGETRLFPQALVKQLQLSEHPEFSPVDIVAGFNSNSNAFWFRGDPPIGKDQVDFEIILVHEFLHGLGFITSWDDYFNANASSLTPTPSFIFTNPEETDGIKEGPITFTGFQEYILDRHLVLTKDNSSLTPIAKKINGFAPLNTKFDDQKAFLDAFTKSPVYKETEIMFKNSITRGSVAIRLVDGENVLIETGLVPFKPGSTFSHVDFDAFGNTTDFLMRFKAPRQVILDDLSPINGDPEYTNPIGPKIISIFKSLGYPMKENSSTFKIISNQNQDSLTKPSQNSNKTKLTTEQQQQQQQTNNAFTITTNTLLLFLSSFLISNLLL</sequence>
<evidence type="ECO:0000256" key="2">
    <source>
        <dbReference type="SAM" id="SignalP"/>
    </source>
</evidence>
<feature type="compositionally biased region" description="Polar residues" evidence="1">
    <location>
        <begin position="421"/>
        <end position="437"/>
    </location>
</feature>
<accession>A0A015L795</accession>
<feature type="region of interest" description="Disordered" evidence="1">
    <location>
        <begin position="421"/>
        <end position="445"/>
    </location>
</feature>
<name>A0A015L795_RHIIW</name>
<dbReference type="EMBL" id="JEMT01029855">
    <property type="protein sequence ID" value="EXX50643.1"/>
    <property type="molecule type" value="Genomic_DNA"/>
</dbReference>
<evidence type="ECO:0000313" key="3">
    <source>
        <dbReference type="EMBL" id="EXX50643.1"/>
    </source>
</evidence>
<dbReference type="Proteomes" id="UP000022910">
    <property type="component" value="Unassembled WGS sequence"/>
</dbReference>
<proteinExistence type="predicted"/>
<feature type="chain" id="PRO_5001474887" description="Sequence orphan" evidence="2">
    <location>
        <begin position="27"/>
        <end position="474"/>
    </location>
</feature>
<organism evidence="3 4">
    <name type="scientific">Rhizophagus irregularis (strain DAOM 197198w)</name>
    <name type="common">Glomus intraradices</name>
    <dbReference type="NCBI Taxonomy" id="1432141"/>
    <lineage>
        <taxon>Eukaryota</taxon>
        <taxon>Fungi</taxon>
        <taxon>Fungi incertae sedis</taxon>
        <taxon>Mucoromycota</taxon>
        <taxon>Glomeromycotina</taxon>
        <taxon>Glomeromycetes</taxon>
        <taxon>Glomerales</taxon>
        <taxon>Glomeraceae</taxon>
        <taxon>Rhizophagus</taxon>
    </lineage>
</organism>
<evidence type="ECO:0008006" key="5">
    <source>
        <dbReference type="Google" id="ProtNLM"/>
    </source>
</evidence>
<dbReference type="OMA" id="GWNEYIS"/>
<keyword evidence="2" id="KW-0732">Signal</keyword>
<feature type="signal peptide" evidence="2">
    <location>
        <begin position="1"/>
        <end position="26"/>
    </location>
</feature>
<evidence type="ECO:0000256" key="1">
    <source>
        <dbReference type="SAM" id="MobiDB-lite"/>
    </source>
</evidence>
<reference evidence="3 4" key="1">
    <citation type="submission" date="2014-02" db="EMBL/GenBank/DDBJ databases">
        <title>Single nucleus genome sequencing reveals high similarity among nuclei of an endomycorrhizal fungus.</title>
        <authorList>
            <person name="Lin K."/>
            <person name="Geurts R."/>
            <person name="Zhang Z."/>
            <person name="Limpens E."/>
            <person name="Saunders D.G."/>
            <person name="Mu D."/>
            <person name="Pang E."/>
            <person name="Cao H."/>
            <person name="Cha H."/>
            <person name="Lin T."/>
            <person name="Zhou Q."/>
            <person name="Shang Y."/>
            <person name="Li Y."/>
            <person name="Ivanov S."/>
            <person name="Sharma T."/>
            <person name="Velzen R.V."/>
            <person name="Ruijter N.D."/>
            <person name="Aanen D.K."/>
            <person name="Win J."/>
            <person name="Kamoun S."/>
            <person name="Bisseling T."/>
            <person name="Huang S."/>
        </authorList>
    </citation>
    <scope>NUCLEOTIDE SEQUENCE [LARGE SCALE GENOMIC DNA]</scope>
    <source>
        <strain evidence="4">DAOM197198w</strain>
    </source>
</reference>